<dbReference type="GO" id="GO:0046872">
    <property type="term" value="F:metal ion binding"/>
    <property type="evidence" value="ECO:0007669"/>
    <property type="project" value="UniProtKB-KW"/>
</dbReference>
<protein>
    <submittedName>
        <fullName evidence="6">Uncharacterized conserved protein</fullName>
    </submittedName>
</protein>
<comment type="similarity">
    <text evidence="1">Belongs to the Gfa family.</text>
</comment>
<dbReference type="PANTHER" id="PTHR33337">
    <property type="entry name" value="GFA DOMAIN-CONTAINING PROTEIN"/>
    <property type="match status" value="1"/>
</dbReference>
<evidence type="ECO:0000313" key="6">
    <source>
        <dbReference type="EMBL" id="SEK01606.1"/>
    </source>
</evidence>
<dbReference type="STRING" id="1227549.SAMN05444007_111170"/>
<evidence type="ECO:0000256" key="4">
    <source>
        <dbReference type="ARBA" id="ARBA00023239"/>
    </source>
</evidence>
<dbReference type="SUPFAM" id="SSF51316">
    <property type="entry name" value="Mss4-like"/>
    <property type="match status" value="1"/>
</dbReference>
<accession>A0A1H7DIR2</accession>
<gene>
    <name evidence="6" type="ORF">SAMN05444007_111170</name>
</gene>
<dbReference type="Pfam" id="PF04828">
    <property type="entry name" value="GFA"/>
    <property type="match status" value="1"/>
</dbReference>
<name>A0A1H7DIR2_9RHOB</name>
<sequence>MSEHKGQCMCGAVTVTATPVNDKLAVCHCAMCRRWTGAGLLGLMVQPGYAALGPVKTFASSDWAERAFCADCGSALWYRVTAPGKHSGETHMSAGLFEDAAEGRLAYEVFIDRKPEGYAFAGETKQMTEAEIMAMFADAGGAEEAT</sequence>
<dbReference type="GO" id="GO:0016846">
    <property type="term" value="F:carbon-sulfur lyase activity"/>
    <property type="evidence" value="ECO:0007669"/>
    <property type="project" value="InterPro"/>
</dbReference>
<dbReference type="OrthoDB" id="9807246at2"/>
<evidence type="ECO:0000313" key="7">
    <source>
        <dbReference type="Proteomes" id="UP000199379"/>
    </source>
</evidence>
<reference evidence="6 7" key="1">
    <citation type="submission" date="2016-10" db="EMBL/GenBank/DDBJ databases">
        <authorList>
            <person name="de Groot N.N."/>
        </authorList>
    </citation>
    <scope>NUCLEOTIDE SEQUENCE [LARGE SCALE GENOMIC DNA]</scope>
    <source>
        <strain evidence="6 7">DSM 29340</strain>
    </source>
</reference>
<dbReference type="RefSeq" id="WP_092370223.1">
    <property type="nucleotide sequence ID" value="NZ_BMGV01000011.1"/>
</dbReference>
<dbReference type="EMBL" id="FNYD01000011">
    <property type="protein sequence ID" value="SEK01606.1"/>
    <property type="molecule type" value="Genomic_DNA"/>
</dbReference>
<dbReference type="Gene3D" id="3.90.1590.10">
    <property type="entry name" value="glutathione-dependent formaldehyde- activating enzyme (gfa)"/>
    <property type="match status" value="1"/>
</dbReference>
<evidence type="ECO:0000256" key="2">
    <source>
        <dbReference type="ARBA" id="ARBA00022723"/>
    </source>
</evidence>
<dbReference type="InterPro" id="IPR006913">
    <property type="entry name" value="CENP-V/GFA"/>
</dbReference>
<dbReference type="PANTHER" id="PTHR33337:SF40">
    <property type="entry name" value="CENP-V_GFA DOMAIN-CONTAINING PROTEIN-RELATED"/>
    <property type="match status" value="1"/>
</dbReference>
<keyword evidence="2" id="KW-0479">Metal-binding</keyword>
<proteinExistence type="inferred from homology"/>
<evidence type="ECO:0000256" key="1">
    <source>
        <dbReference type="ARBA" id="ARBA00005495"/>
    </source>
</evidence>
<keyword evidence="3" id="KW-0862">Zinc</keyword>
<evidence type="ECO:0000259" key="5">
    <source>
        <dbReference type="PROSITE" id="PS51891"/>
    </source>
</evidence>
<organism evidence="6 7">
    <name type="scientific">Cribrihabitans marinus</name>
    <dbReference type="NCBI Taxonomy" id="1227549"/>
    <lineage>
        <taxon>Bacteria</taxon>
        <taxon>Pseudomonadati</taxon>
        <taxon>Pseudomonadota</taxon>
        <taxon>Alphaproteobacteria</taxon>
        <taxon>Rhodobacterales</taxon>
        <taxon>Paracoccaceae</taxon>
        <taxon>Cribrihabitans</taxon>
    </lineage>
</organism>
<dbReference type="InterPro" id="IPR011057">
    <property type="entry name" value="Mss4-like_sf"/>
</dbReference>
<feature type="domain" description="CENP-V/GFA" evidence="5">
    <location>
        <begin position="4"/>
        <end position="108"/>
    </location>
</feature>
<keyword evidence="4" id="KW-0456">Lyase</keyword>
<dbReference type="AlphaFoldDB" id="A0A1H7DIR2"/>
<dbReference type="PROSITE" id="PS51891">
    <property type="entry name" value="CENP_V_GFA"/>
    <property type="match status" value="1"/>
</dbReference>
<evidence type="ECO:0000256" key="3">
    <source>
        <dbReference type="ARBA" id="ARBA00022833"/>
    </source>
</evidence>
<keyword evidence="7" id="KW-1185">Reference proteome</keyword>
<dbReference type="Proteomes" id="UP000199379">
    <property type="component" value="Unassembled WGS sequence"/>
</dbReference>